<dbReference type="Pfam" id="PF01757">
    <property type="entry name" value="Acyl_transf_3"/>
    <property type="match status" value="1"/>
</dbReference>
<evidence type="ECO:0000313" key="3">
    <source>
        <dbReference type="EMBL" id="EEV02306.1"/>
    </source>
</evidence>
<feature type="transmembrane region" description="Helical" evidence="1">
    <location>
        <begin position="55"/>
        <end position="75"/>
    </location>
</feature>
<reference evidence="3 4" key="1">
    <citation type="submission" date="2009-08" db="EMBL/GenBank/DDBJ databases">
        <authorList>
            <person name="Weinstock G."/>
            <person name="Sodergren E."/>
            <person name="Clifton S."/>
            <person name="Fulton L."/>
            <person name="Fulton B."/>
            <person name="Courtney L."/>
            <person name="Fronick C."/>
            <person name="Harrison M."/>
            <person name="Strong C."/>
            <person name="Farmer C."/>
            <person name="Delahaunty K."/>
            <person name="Markovic C."/>
            <person name="Hall O."/>
            <person name="Minx P."/>
            <person name="Tomlinson C."/>
            <person name="Mitreva M."/>
            <person name="Nelson J."/>
            <person name="Hou S."/>
            <person name="Wollam A."/>
            <person name="Pepin K.H."/>
            <person name="Johnson M."/>
            <person name="Bhonagiri V."/>
            <person name="Nash W.E."/>
            <person name="Warren W."/>
            <person name="Chinwalla A."/>
            <person name="Mardis E.R."/>
            <person name="Wilson R.K."/>
        </authorList>
    </citation>
    <scope>NUCLEOTIDE SEQUENCE [LARGE SCALE GENOMIC DNA]</scope>
    <source>
        <strain evidence="3 4">L1-82</strain>
    </source>
</reference>
<dbReference type="InterPro" id="IPR002656">
    <property type="entry name" value="Acyl_transf_3_dom"/>
</dbReference>
<keyword evidence="1" id="KW-1133">Transmembrane helix</keyword>
<feature type="domain" description="Acyltransferase 3" evidence="2">
    <location>
        <begin position="3"/>
        <end position="281"/>
    </location>
</feature>
<name>C7G7A2_9FIRM</name>
<gene>
    <name evidence="3" type="ORF">ROSINTL182_05769</name>
</gene>
<comment type="caution">
    <text evidence="3">The sequence shown here is derived from an EMBL/GenBank/DDBJ whole genome shotgun (WGS) entry which is preliminary data.</text>
</comment>
<feature type="transmembrane region" description="Helical" evidence="1">
    <location>
        <begin position="119"/>
        <end position="136"/>
    </location>
</feature>
<proteinExistence type="predicted"/>
<feature type="transmembrane region" description="Helical" evidence="1">
    <location>
        <begin position="87"/>
        <end position="107"/>
    </location>
</feature>
<sequence length="327" mass="37299">MMHTFGGIDTSVSFFNTEIHVLVNSVFNMGVTCFILLSGYFGIRFDFKKLIRLDLMIIFFTIFGTIAVGNLGIKALIKSCIPVISRYYWFISCYFFLCFLTPFLNQIPEKLSKENFEKLLAVLLLLFSVIPTFGFFEIMQDGGKGLVHMVMIYLLGRYLALYHNRSHNTGRLFLGLFLSIGFIFLADSSLTFVRGKLYTTFCRDCSIFIIFGSVMVLLLFRELNFHSRFINRAAGNVLAVYVLDGTVQTFLLKWIDFKPYAGSWFLVFLAIGYALAIMIIACLLNEVRKATIGRLEPWLVNVVNAVVMWGVNAVRGVVRRLLTYFIG</sequence>
<feature type="transmembrane region" description="Helical" evidence="1">
    <location>
        <begin position="20"/>
        <end position="43"/>
    </location>
</feature>
<dbReference type="HOGENOM" id="CLU_061343_0_0_9"/>
<feature type="transmembrane region" description="Helical" evidence="1">
    <location>
        <begin position="198"/>
        <end position="221"/>
    </location>
</feature>
<feature type="transmembrane region" description="Helical" evidence="1">
    <location>
        <begin position="233"/>
        <end position="255"/>
    </location>
</feature>
<evidence type="ECO:0000256" key="1">
    <source>
        <dbReference type="SAM" id="Phobius"/>
    </source>
</evidence>
<dbReference type="GO" id="GO:0016747">
    <property type="term" value="F:acyltransferase activity, transferring groups other than amino-acyl groups"/>
    <property type="evidence" value="ECO:0007669"/>
    <property type="project" value="InterPro"/>
</dbReference>
<dbReference type="EMBL" id="ABYJ02000039">
    <property type="protein sequence ID" value="EEV02306.1"/>
    <property type="molecule type" value="Genomic_DNA"/>
</dbReference>
<protein>
    <recommendedName>
        <fullName evidence="2">Acyltransferase 3 domain-containing protein</fullName>
    </recommendedName>
</protein>
<keyword evidence="1" id="KW-0812">Transmembrane</keyword>
<organism evidence="3 4">
    <name type="scientific">Roseburia intestinalis L1-82</name>
    <dbReference type="NCBI Taxonomy" id="536231"/>
    <lineage>
        <taxon>Bacteria</taxon>
        <taxon>Bacillati</taxon>
        <taxon>Bacillota</taxon>
        <taxon>Clostridia</taxon>
        <taxon>Lachnospirales</taxon>
        <taxon>Lachnospiraceae</taxon>
        <taxon>Roseburia</taxon>
    </lineage>
</organism>
<feature type="transmembrane region" description="Helical" evidence="1">
    <location>
        <begin position="261"/>
        <end position="284"/>
    </location>
</feature>
<evidence type="ECO:0000259" key="2">
    <source>
        <dbReference type="Pfam" id="PF01757"/>
    </source>
</evidence>
<accession>C7G7A2</accession>
<dbReference type="Proteomes" id="UP000004828">
    <property type="component" value="Unassembled WGS sequence"/>
</dbReference>
<feature type="transmembrane region" description="Helical" evidence="1">
    <location>
        <begin position="142"/>
        <end position="160"/>
    </location>
</feature>
<keyword evidence="1" id="KW-0472">Membrane</keyword>
<feature type="transmembrane region" description="Helical" evidence="1">
    <location>
        <begin position="172"/>
        <end position="192"/>
    </location>
</feature>
<dbReference type="AlphaFoldDB" id="C7G7A2"/>
<evidence type="ECO:0000313" key="4">
    <source>
        <dbReference type="Proteomes" id="UP000004828"/>
    </source>
</evidence>